<dbReference type="RefSeq" id="WP_012849267.1">
    <property type="nucleotide sequence ID" value="NZ_CP006664.1"/>
</dbReference>
<dbReference type="InterPro" id="IPR008727">
    <property type="entry name" value="PAAR_motif"/>
</dbReference>
<reference evidence="1 2" key="1">
    <citation type="journal article" date="2012" name="PLoS ONE">
        <title>Edwardsiella comparative phylogenomics reveal the new intra/inter-species taxonomic relationships, virulence evolution and niche adaptation mechanisms.</title>
        <authorList>
            <person name="Yang M."/>
            <person name="Lv Y."/>
            <person name="Xiao J."/>
            <person name="Wu H."/>
            <person name="Zheng H."/>
            <person name="Liu Q."/>
            <person name="Zhang Y."/>
            <person name="Wang Q."/>
        </authorList>
    </citation>
    <scope>NUCLEOTIDE SEQUENCE [LARGE SCALE GENOMIC DNA]</scope>
    <source>
        <strain evidence="2">080813</strain>
    </source>
</reference>
<evidence type="ECO:0000313" key="1">
    <source>
        <dbReference type="EMBL" id="AIJ06948.1"/>
    </source>
</evidence>
<protein>
    <submittedName>
        <fullName evidence="1">Type VI secretion system protein EvpJ</fullName>
    </submittedName>
</protein>
<accession>A0A076LK44</accession>
<dbReference type="GeneID" id="72529223"/>
<dbReference type="Pfam" id="PF05488">
    <property type="entry name" value="PAAR_motif"/>
    <property type="match status" value="1"/>
</dbReference>
<dbReference type="KEGG" id="ete:ETEE_0470"/>
<dbReference type="SMR" id="A0A076LK44"/>
<organism evidence="1 2">
    <name type="scientific">Edwardsiella anguillarum ET080813</name>
    <dbReference type="NCBI Taxonomy" id="667120"/>
    <lineage>
        <taxon>Bacteria</taxon>
        <taxon>Pseudomonadati</taxon>
        <taxon>Pseudomonadota</taxon>
        <taxon>Gammaproteobacteria</taxon>
        <taxon>Enterobacterales</taxon>
        <taxon>Hafniaceae</taxon>
        <taxon>Edwardsiella</taxon>
    </lineage>
</organism>
<dbReference type="AlphaFoldDB" id="A0A076LK44"/>
<dbReference type="EMBL" id="CP006664">
    <property type="protein sequence ID" value="AIJ06948.1"/>
    <property type="molecule type" value="Genomic_DNA"/>
</dbReference>
<dbReference type="Proteomes" id="UP000028681">
    <property type="component" value="Chromosome"/>
</dbReference>
<proteinExistence type="predicted"/>
<dbReference type="CDD" id="cd14738">
    <property type="entry name" value="PAAR_2"/>
    <property type="match status" value="1"/>
</dbReference>
<sequence>MGQPAARLTDMHVCPMQTPGVPPVPHVGGPVIGPGVPTVLIGGLPAAVLGDMLTCVGPPDTIIKGSATVLIGGKPAARMGDSTAHGGTITLGCPTVLIGG</sequence>
<evidence type="ECO:0000313" key="2">
    <source>
        <dbReference type="Proteomes" id="UP000028681"/>
    </source>
</evidence>
<gene>
    <name evidence="1" type="primary">evpJ</name>
    <name evidence="1" type="ORF">ETEE_0470</name>
</gene>
<dbReference type="HOGENOM" id="CLU_148568_5_0_6"/>
<name>A0A076LK44_9GAMM</name>
<dbReference type="Gene3D" id="2.60.200.60">
    <property type="match status" value="2"/>
</dbReference>